<dbReference type="Gene3D" id="3.30.70.1490">
    <property type="entry name" value="Cysteine protease Prp"/>
    <property type="match status" value="1"/>
</dbReference>
<dbReference type="InterPro" id="IPR007422">
    <property type="entry name" value="Peptidase_Prp"/>
</dbReference>
<evidence type="ECO:0000313" key="6">
    <source>
        <dbReference type="EMBL" id="CAG8690339.1"/>
    </source>
</evidence>
<accession>A0A9N9ERE5</accession>
<reference evidence="6" key="1">
    <citation type="submission" date="2021-06" db="EMBL/GenBank/DDBJ databases">
        <authorList>
            <person name="Kallberg Y."/>
            <person name="Tangrot J."/>
            <person name="Rosling A."/>
        </authorList>
    </citation>
    <scope>NUCLEOTIDE SEQUENCE</scope>
    <source>
        <strain evidence="6">FL130A</strain>
    </source>
</reference>
<dbReference type="EMBL" id="CAJVPS010016540">
    <property type="protein sequence ID" value="CAG8690339.1"/>
    <property type="molecule type" value="Genomic_DNA"/>
</dbReference>
<dbReference type="SUPFAM" id="SSF118010">
    <property type="entry name" value="TM1457-like"/>
    <property type="match status" value="1"/>
</dbReference>
<feature type="coiled-coil region" evidence="5">
    <location>
        <begin position="27"/>
        <end position="75"/>
    </location>
</feature>
<sequence length="166" mass="19207">LSFDKEKVWLNVDGFDNLIDKTKPEELDQAKDNQEKLQKAIEKVEKLNQDILDKNKDLENSLKEAKKRLNDLKKQTSSDKDHANFAEKGQDIVCAAISAITNGTVNFFQLYYKDDCKITYLPAEISIYPQNDNPECQLCLRLMLYQLENIANSYPDYLKIHDTTNL</sequence>
<dbReference type="Pfam" id="PF04327">
    <property type="entry name" value="Peptidase_Prp"/>
    <property type="match status" value="1"/>
</dbReference>
<dbReference type="GO" id="GO:0006508">
    <property type="term" value="P:proteolysis"/>
    <property type="evidence" value="ECO:0007669"/>
    <property type="project" value="UniProtKB-KW"/>
</dbReference>
<evidence type="ECO:0000256" key="3">
    <source>
        <dbReference type="ARBA" id="ARBA00022801"/>
    </source>
</evidence>
<keyword evidence="3" id="KW-0378">Hydrolase</keyword>
<evidence type="ECO:0000256" key="5">
    <source>
        <dbReference type="SAM" id="Coils"/>
    </source>
</evidence>
<dbReference type="OrthoDB" id="2443604at2759"/>
<evidence type="ECO:0000256" key="1">
    <source>
        <dbReference type="ARBA" id="ARBA00022517"/>
    </source>
</evidence>
<gene>
    <name evidence="6" type="ORF">ALEPTO_LOCUS11182</name>
</gene>
<evidence type="ECO:0000256" key="2">
    <source>
        <dbReference type="ARBA" id="ARBA00022670"/>
    </source>
</evidence>
<comment type="caution">
    <text evidence="6">The sequence shown here is derived from an EMBL/GenBank/DDBJ whole genome shotgun (WGS) entry which is preliminary data.</text>
</comment>
<evidence type="ECO:0000313" key="7">
    <source>
        <dbReference type="Proteomes" id="UP000789508"/>
    </source>
</evidence>
<keyword evidence="4" id="KW-0788">Thiol protease</keyword>
<dbReference type="PANTHER" id="PTHR39178:SF1">
    <property type="entry name" value="RIBOSOMAL-PROCESSING CYSTEINE PROTEASE PRP"/>
    <property type="match status" value="1"/>
</dbReference>
<dbReference type="GO" id="GO:0008234">
    <property type="term" value="F:cysteine-type peptidase activity"/>
    <property type="evidence" value="ECO:0007669"/>
    <property type="project" value="UniProtKB-KW"/>
</dbReference>
<name>A0A9N9ERE5_9GLOM</name>
<protein>
    <submittedName>
        <fullName evidence="6">11971_t:CDS:1</fullName>
    </submittedName>
</protein>
<organism evidence="6 7">
    <name type="scientific">Ambispora leptoticha</name>
    <dbReference type="NCBI Taxonomy" id="144679"/>
    <lineage>
        <taxon>Eukaryota</taxon>
        <taxon>Fungi</taxon>
        <taxon>Fungi incertae sedis</taxon>
        <taxon>Mucoromycota</taxon>
        <taxon>Glomeromycotina</taxon>
        <taxon>Glomeromycetes</taxon>
        <taxon>Archaeosporales</taxon>
        <taxon>Ambisporaceae</taxon>
        <taxon>Ambispora</taxon>
    </lineage>
</organism>
<keyword evidence="7" id="KW-1185">Reference proteome</keyword>
<dbReference type="CDD" id="cd16332">
    <property type="entry name" value="Prp-like"/>
    <property type="match status" value="1"/>
</dbReference>
<dbReference type="GO" id="GO:0042254">
    <property type="term" value="P:ribosome biogenesis"/>
    <property type="evidence" value="ECO:0007669"/>
    <property type="project" value="UniProtKB-KW"/>
</dbReference>
<feature type="non-terminal residue" evidence="6">
    <location>
        <position position="1"/>
    </location>
</feature>
<evidence type="ECO:0000256" key="4">
    <source>
        <dbReference type="ARBA" id="ARBA00022807"/>
    </source>
</evidence>
<dbReference type="PANTHER" id="PTHR39178">
    <property type="entry name" value="HYPOTHETICAL RIBOSOME-ASSOCIATED PROTEIN"/>
    <property type="match status" value="1"/>
</dbReference>
<keyword evidence="2" id="KW-0645">Protease</keyword>
<dbReference type="InterPro" id="IPR036764">
    <property type="entry name" value="Peptidase_Prp_sf"/>
</dbReference>
<dbReference type="AlphaFoldDB" id="A0A9N9ERE5"/>
<keyword evidence="1" id="KW-0690">Ribosome biogenesis</keyword>
<proteinExistence type="predicted"/>
<keyword evidence="5" id="KW-0175">Coiled coil</keyword>
<dbReference type="Proteomes" id="UP000789508">
    <property type="component" value="Unassembled WGS sequence"/>
</dbReference>